<gene>
    <name evidence="1" type="ORF">Tci_522753</name>
</gene>
<reference evidence="1" key="1">
    <citation type="journal article" date="2019" name="Sci. Rep.">
        <title>Draft genome of Tanacetum cinerariifolium, the natural source of mosquito coil.</title>
        <authorList>
            <person name="Yamashiro T."/>
            <person name="Shiraishi A."/>
            <person name="Satake H."/>
            <person name="Nakayama K."/>
        </authorList>
    </citation>
    <scope>NUCLEOTIDE SEQUENCE</scope>
</reference>
<proteinExistence type="predicted"/>
<protein>
    <submittedName>
        <fullName evidence="1">Transposase (Putative), gypsy type</fullName>
    </submittedName>
</protein>
<dbReference type="EMBL" id="BKCJ010287443">
    <property type="protein sequence ID" value="GEZ50780.1"/>
    <property type="molecule type" value="Genomic_DNA"/>
</dbReference>
<comment type="caution">
    <text evidence="1">The sequence shown here is derived from an EMBL/GenBank/DDBJ whole genome shotgun (WGS) entry which is preliminary data.</text>
</comment>
<dbReference type="AlphaFoldDB" id="A0A699IE27"/>
<sequence length="190" mass="21581">MISCTSKDKPLALPWRRTSRLDSDVRVRTYVIRVTADFNAQDYATLVAHPSPFQKFPKAFLCLVGLSRHYTLDEETYPWFVHKDGEDMDLFTFIHGPDPTKVRVVEQERDEGEPQLLKTIVGRTVPLLPIAPDRAESELEARVDRLFNEGGSGHQTEGLREGSLSLQTPLIILVLMLRRLKLILLSGLPM</sequence>
<accession>A0A699IE27</accession>
<name>A0A699IE27_TANCI</name>
<evidence type="ECO:0000313" key="1">
    <source>
        <dbReference type="EMBL" id="GEZ50780.1"/>
    </source>
</evidence>
<organism evidence="1">
    <name type="scientific">Tanacetum cinerariifolium</name>
    <name type="common">Dalmatian daisy</name>
    <name type="synonym">Chrysanthemum cinerariifolium</name>
    <dbReference type="NCBI Taxonomy" id="118510"/>
    <lineage>
        <taxon>Eukaryota</taxon>
        <taxon>Viridiplantae</taxon>
        <taxon>Streptophyta</taxon>
        <taxon>Embryophyta</taxon>
        <taxon>Tracheophyta</taxon>
        <taxon>Spermatophyta</taxon>
        <taxon>Magnoliopsida</taxon>
        <taxon>eudicotyledons</taxon>
        <taxon>Gunneridae</taxon>
        <taxon>Pentapetalae</taxon>
        <taxon>asterids</taxon>
        <taxon>campanulids</taxon>
        <taxon>Asterales</taxon>
        <taxon>Asteraceae</taxon>
        <taxon>Asteroideae</taxon>
        <taxon>Anthemideae</taxon>
        <taxon>Anthemidinae</taxon>
        <taxon>Tanacetum</taxon>
    </lineage>
</organism>